<keyword evidence="2" id="KW-1185">Reference proteome</keyword>
<evidence type="ECO:0008006" key="3">
    <source>
        <dbReference type="Google" id="ProtNLM"/>
    </source>
</evidence>
<organism evidence="1 2">
    <name type="scientific">Kluyvera intermedia</name>
    <name type="common">Enterobacter intermedius</name>
    <dbReference type="NCBI Taxonomy" id="61648"/>
    <lineage>
        <taxon>Bacteria</taxon>
        <taxon>Pseudomonadati</taxon>
        <taxon>Pseudomonadota</taxon>
        <taxon>Gammaproteobacteria</taxon>
        <taxon>Enterobacterales</taxon>
        <taxon>Enterobacteriaceae</taxon>
        <taxon>Kluyvera</taxon>
    </lineage>
</organism>
<comment type="caution">
    <text evidence="1">The sequence shown here is derived from an EMBL/GenBank/DDBJ whole genome shotgun (WGS) entry which is preliminary data.</text>
</comment>
<protein>
    <recommendedName>
        <fullName evidence="3">Lipoprotein</fullName>
    </recommendedName>
</protein>
<proteinExistence type="predicted"/>
<reference evidence="1 2" key="1">
    <citation type="submission" date="2017-02" db="EMBL/GenBank/DDBJ databases">
        <title>Draft genome sequence of a Kluyvera intermedia isolate from a patient with a pancreatic abscess.</title>
        <authorList>
            <person name="Thele R."/>
        </authorList>
    </citation>
    <scope>NUCLEOTIDE SEQUENCE [LARGE SCALE GENOMIC DNA]</scope>
    <source>
        <strain evidence="1 2">FOSA7093</strain>
    </source>
</reference>
<dbReference type="EMBL" id="MWPR01000038">
    <property type="protein sequence ID" value="ORJ48533.1"/>
    <property type="molecule type" value="Genomic_DNA"/>
</dbReference>
<evidence type="ECO:0000313" key="1">
    <source>
        <dbReference type="EMBL" id="ORJ48533.1"/>
    </source>
</evidence>
<sequence length="161" mass="17926">MKIRNPVQRRASGGIMELTVKYLTLATLLCSILLSGCAITVSDLKSSQSSYDGSFTSMAGPSDTYRTLRHMARQCLEYEAYSGNPVIVLSEFDGERKEGEINQKFLADGLLINNTFIQIERQDDNKKAKVSLYTTKNMLSTGIRSPKITDIRRWAGGDKTC</sequence>
<gene>
    <name evidence="1" type="ORF">B2M27_20145</name>
</gene>
<evidence type="ECO:0000313" key="2">
    <source>
        <dbReference type="Proteomes" id="UP000192521"/>
    </source>
</evidence>
<name>A0ABX3UAI3_KLUIN</name>
<accession>A0ABX3UAI3</accession>
<dbReference type="Proteomes" id="UP000192521">
    <property type="component" value="Unassembled WGS sequence"/>
</dbReference>